<sequence length="72" mass="7933">GRQILDGIMITNEVVDEAKTSASVLVNCSPSEEFYFDKGSRQGDPLSPFLFLIATEGLNAMMNMLQCRLCCL</sequence>
<reference evidence="1 2" key="1">
    <citation type="journal article" date="2018" name="Front. Plant Sci.">
        <title>Red Clover (Trifolium pratense) and Zigzag Clover (T. medium) - A Picture of Genomic Similarities and Differences.</title>
        <authorList>
            <person name="Dluhosova J."/>
            <person name="Istvanek J."/>
            <person name="Nedelnik J."/>
            <person name="Repkova J."/>
        </authorList>
    </citation>
    <scope>NUCLEOTIDE SEQUENCE [LARGE SCALE GENOMIC DNA]</scope>
    <source>
        <strain evidence="2">cv. 10/8</strain>
        <tissue evidence="1">Leaf</tissue>
    </source>
</reference>
<evidence type="ECO:0000313" key="2">
    <source>
        <dbReference type="Proteomes" id="UP000265520"/>
    </source>
</evidence>
<name>A0A392MHR2_9FABA</name>
<dbReference type="GO" id="GO:0003964">
    <property type="term" value="F:RNA-directed DNA polymerase activity"/>
    <property type="evidence" value="ECO:0007669"/>
    <property type="project" value="UniProtKB-KW"/>
</dbReference>
<feature type="non-terminal residue" evidence="1">
    <location>
        <position position="1"/>
    </location>
</feature>
<keyword evidence="1" id="KW-0695">RNA-directed DNA polymerase</keyword>
<comment type="caution">
    <text evidence="1">The sequence shown here is derived from an EMBL/GenBank/DDBJ whole genome shotgun (WGS) entry which is preliminary data.</text>
</comment>
<protein>
    <submittedName>
        <fullName evidence="1">RNA-directed DNA polymerase (Reverse transcriptase)</fullName>
    </submittedName>
</protein>
<keyword evidence="1" id="KW-0808">Transferase</keyword>
<dbReference type="EMBL" id="LXQA010011409">
    <property type="protein sequence ID" value="MCH87040.1"/>
    <property type="molecule type" value="Genomic_DNA"/>
</dbReference>
<keyword evidence="1" id="KW-0548">Nucleotidyltransferase</keyword>
<proteinExistence type="predicted"/>
<dbReference type="PANTHER" id="PTHR46890:SF48">
    <property type="entry name" value="RNA-DIRECTED DNA POLYMERASE"/>
    <property type="match status" value="1"/>
</dbReference>
<dbReference type="AlphaFoldDB" id="A0A392MHR2"/>
<dbReference type="InterPro" id="IPR052343">
    <property type="entry name" value="Retrotransposon-Effector_Assoc"/>
</dbReference>
<dbReference type="Proteomes" id="UP000265520">
    <property type="component" value="Unassembled WGS sequence"/>
</dbReference>
<keyword evidence="2" id="KW-1185">Reference proteome</keyword>
<dbReference type="PANTHER" id="PTHR46890">
    <property type="entry name" value="NON-LTR RETROLELEMENT REVERSE TRANSCRIPTASE-LIKE PROTEIN-RELATED"/>
    <property type="match status" value="1"/>
</dbReference>
<organism evidence="1 2">
    <name type="scientific">Trifolium medium</name>
    <dbReference type="NCBI Taxonomy" id="97028"/>
    <lineage>
        <taxon>Eukaryota</taxon>
        <taxon>Viridiplantae</taxon>
        <taxon>Streptophyta</taxon>
        <taxon>Embryophyta</taxon>
        <taxon>Tracheophyta</taxon>
        <taxon>Spermatophyta</taxon>
        <taxon>Magnoliopsida</taxon>
        <taxon>eudicotyledons</taxon>
        <taxon>Gunneridae</taxon>
        <taxon>Pentapetalae</taxon>
        <taxon>rosids</taxon>
        <taxon>fabids</taxon>
        <taxon>Fabales</taxon>
        <taxon>Fabaceae</taxon>
        <taxon>Papilionoideae</taxon>
        <taxon>50 kb inversion clade</taxon>
        <taxon>NPAAA clade</taxon>
        <taxon>Hologalegina</taxon>
        <taxon>IRL clade</taxon>
        <taxon>Trifolieae</taxon>
        <taxon>Trifolium</taxon>
    </lineage>
</organism>
<evidence type="ECO:0000313" key="1">
    <source>
        <dbReference type="EMBL" id="MCH87040.1"/>
    </source>
</evidence>
<accession>A0A392MHR2</accession>
<gene>
    <name evidence="1" type="ORF">A2U01_0007905</name>
</gene>